<dbReference type="EMBL" id="KV700123">
    <property type="protein sequence ID" value="OCF34887.1"/>
    <property type="molecule type" value="Genomic_DNA"/>
</dbReference>
<name>A0A1B9GV39_9TREE</name>
<dbReference type="OrthoDB" id="2751476at2759"/>
<sequence length="90" mass="9531">MSNATANTPTNAAGNPLSTSPKDHLDHPKQWAAGVADPATNKQKGSIAVLEDENPGLVTLEGIYKEGLWKSEASEVIEKLKKGETMASNE</sequence>
<evidence type="ECO:0000313" key="2">
    <source>
        <dbReference type="EMBL" id="OCF34887.1"/>
    </source>
</evidence>
<protein>
    <submittedName>
        <fullName evidence="2">Uncharacterized protein</fullName>
    </submittedName>
</protein>
<feature type="region of interest" description="Disordered" evidence="1">
    <location>
        <begin position="1"/>
        <end position="41"/>
    </location>
</feature>
<accession>A0A1B9GV39</accession>
<evidence type="ECO:0000256" key="1">
    <source>
        <dbReference type="SAM" id="MobiDB-lite"/>
    </source>
</evidence>
<evidence type="ECO:0000313" key="3">
    <source>
        <dbReference type="Proteomes" id="UP000092666"/>
    </source>
</evidence>
<organism evidence="2 3">
    <name type="scientific">Kwoniella heveanensis BCC8398</name>
    <dbReference type="NCBI Taxonomy" id="1296120"/>
    <lineage>
        <taxon>Eukaryota</taxon>
        <taxon>Fungi</taxon>
        <taxon>Dikarya</taxon>
        <taxon>Basidiomycota</taxon>
        <taxon>Agaricomycotina</taxon>
        <taxon>Tremellomycetes</taxon>
        <taxon>Tremellales</taxon>
        <taxon>Cryptococcaceae</taxon>
        <taxon>Kwoniella</taxon>
    </lineage>
</organism>
<dbReference type="Proteomes" id="UP000092666">
    <property type="component" value="Unassembled WGS sequence"/>
</dbReference>
<dbReference type="AlphaFoldDB" id="A0A1B9GV39"/>
<gene>
    <name evidence="2" type="ORF">I316_03434</name>
</gene>
<reference evidence="2 3" key="1">
    <citation type="submission" date="2013-07" db="EMBL/GenBank/DDBJ databases">
        <title>The Genome Sequence of Cryptococcus heveanensis BCC8398.</title>
        <authorList>
            <consortium name="The Broad Institute Genome Sequencing Platform"/>
            <person name="Cuomo C."/>
            <person name="Litvintseva A."/>
            <person name="Chen Y."/>
            <person name="Heitman J."/>
            <person name="Sun S."/>
            <person name="Springer D."/>
            <person name="Dromer F."/>
            <person name="Young S.K."/>
            <person name="Zeng Q."/>
            <person name="Gargeya S."/>
            <person name="Fitzgerald M."/>
            <person name="Abouelleil A."/>
            <person name="Alvarado L."/>
            <person name="Berlin A.M."/>
            <person name="Chapman S.B."/>
            <person name="Dewar J."/>
            <person name="Goldberg J."/>
            <person name="Griggs A."/>
            <person name="Gujja S."/>
            <person name="Hansen M."/>
            <person name="Howarth C."/>
            <person name="Imamovic A."/>
            <person name="Larimer J."/>
            <person name="McCowan C."/>
            <person name="Murphy C."/>
            <person name="Pearson M."/>
            <person name="Priest M."/>
            <person name="Roberts A."/>
            <person name="Saif S."/>
            <person name="Shea T."/>
            <person name="Sykes S."/>
            <person name="Wortman J."/>
            <person name="Nusbaum C."/>
            <person name="Birren B."/>
        </authorList>
    </citation>
    <scope>NUCLEOTIDE SEQUENCE [LARGE SCALE GENOMIC DNA]</scope>
    <source>
        <strain evidence="2 3">BCC8398</strain>
    </source>
</reference>
<proteinExistence type="predicted"/>
<keyword evidence="3" id="KW-1185">Reference proteome</keyword>
<feature type="compositionally biased region" description="Low complexity" evidence="1">
    <location>
        <begin position="1"/>
        <end position="16"/>
    </location>
</feature>
<reference evidence="3" key="2">
    <citation type="submission" date="2013-12" db="EMBL/GenBank/DDBJ databases">
        <title>Evolution of pathogenesis and genome organization in the Tremellales.</title>
        <authorList>
            <person name="Cuomo C."/>
            <person name="Litvintseva A."/>
            <person name="Heitman J."/>
            <person name="Chen Y."/>
            <person name="Sun S."/>
            <person name="Springer D."/>
            <person name="Dromer F."/>
            <person name="Young S."/>
            <person name="Zeng Q."/>
            <person name="Chapman S."/>
            <person name="Gujja S."/>
            <person name="Saif S."/>
            <person name="Birren B."/>
        </authorList>
    </citation>
    <scope>NUCLEOTIDE SEQUENCE [LARGE SCALE GENOMIC DNA]</scope>
    <source>
        <strain evidence="3">BCC8398</strain>
    </source>
</reference>